<feature type="domain" description="DJ-1/PfpI" evidence="1">
    <location>
        <begin position="58"/>
        <end position="184"/>
    </location>
</feature>
<dbReference type="EMBL" id="ABSU01000033">
    <property type="protein sequence ID" value="EFE30172.1"/>
    <property type="molecule type" value="Genomic_DNA"/>
</dbReference>
<evidence type="ECO:0000313" key="3">
    <source>
        <dbReference type="Proteomes" id="UP000008866"/>
    </source>
</evidence>
<proteinExistence type="predicted"/>
<gene>
    <name evidence="2" type="ORF">ARB_02963</name>
</gene>
<dbReference type="PANTHER" id="PTHR43130">
    <property type="entry name" value="ARAC-FAMILY TRANSCRIPTIONAL REGULATOR"/>
    <property type="match status" value="1"/>
</dbReference>
<keyword evidence="3" id="KW-1185">Reference proteome</keyword>
<dbReference type="Pfam" id="PF01965">
    <property type="entry name" value="DJ-1_PfpI"/>
    <property type="match status" value="1"/>
</dbReference>
<dbReference type="InterPro" id="IPR029062">
    <property type="entry name" value="Class_I_gatase-like"/>
</dbReference>
<comment type="caution">
    <text evidence="2">The sequence shown here is derived from an EMBL/GenBank/DDBJ whole genome shotgun (WGS) entry which is preliminary data.</text>
</comment>
<organism evidence="2 3">
    <name type="scientific">Arthroderma benhamiae (strain ATCC MYA-4681 / CBS 112371)</name>
    <name type="common">Trichophyton mentagrophytes</name>
    <dbReference type="NCBI Taxonomy" id="663331"/>
    <lineage>
        <taxon>Eukaryota</taxon>
        <taxon>Fungi</taxon>
        <taxon>Dikarya</taxon>
        <taxon>Ascomycota</taxon>
        <taxon>Pezizomycotina</taxon>
        <taxon>Eurotiomycetes</taxon>
        <taxon>Eurotiomycetidae</taxon>
        <taxon>Onygenales</taxon>
        <taxon>Arthrodermataceae</taxon>
        <taxon>Trichophyton</taxon>
    </lineage>
</organism>
<protein>
    <submittedName>
        <fullName evidence="2">ThiJ/PfpI family protein</fullName>
    </submittedName>
</protein>
<dbReference type="Gene3D" id="3.40.50.880">
    <property type="match status" value="1"/>
</dbReference>
<dbReference type="InterPro" id="IPR052158">
    <property type="entry name" value="INH-QAR"/>
</dbReference>
<dbReference type="SUPFAM" id="SSF52317">
    <property type="entry name" value="Class I glutamine amidotransferase-like"/>
    <property type="match status" value="1"/>
</dbReference>
<sequence>MVANDSKTLRIGVLLTHSVQLLDLAAVDLFGMISKDYISEVDVLPPEIASLGVPVDINYIGIQPSCAGTFIRCTANIGIRLTASIHDTSVSTDSLDILVIPGPDPKYIPDESVLAFVKAHHDAGNDILAICTGSYVAGYAGILDHKNVTGPRGLISDLEVKFPNVKKWDTTRRVVKDGNVWTSGMILPFANLYEGGVTNGNDLVAAYLREYYPLPLVNTILSIADVGGRQIEYE</sequence>
<dbReference type="Proteomes" id="UP000008866">
    <property type="component" value="Unassembled WGS sequence"/>
</dbReference>
<dbReference type="HOGENOM" id="CLU_000445_44_8_1"/>
<evidence type="ECO:0000259" key="1">
    <source>
        <dbReference type="Pfam" id="PF01965"/>
    </source>
</evidence>
<dbReference type="KEGG" id="abe:ARB_02963"/>
<dbReference type="AlphaFoldDB" id="D4B3C6"/>
<dbReference type="GeneID" id="9524927"/>
<dbReference type="RefSeq" id="XP_003010812.1">
    <property type="nucleotide sequence ID" value="XM_003010766.1"/>
</dbReference>
<dbReference type="eggNOG" id="ENOG502SNXF">
    <property type="taxonomic scope" value="Eukaryota"/>
</dbReference>
<accession>D4B3C6</accession>
<dbReference type="InterPro" id="IPR002818">
    <property type="entry name" value="DJ-1/PfpI"/>
</dbReference>
<dbReference type="PANTHER" id="PTHR43130:SF7">
    <property type="entry name" value="DJ-1_PFPI DOMAIN-CONTAINING PROTEIN"/>
    <property type="match status" value="1"/>
</dbReference>
<dbReference type="STRING" id="663331.D4B3C6"/>
<evidence type="ECO:0000313" key="2">
    <source>
        <dbReference type="EMBL" id="EFE30172.1"/>
    </source>
</evidence>
<dbReference type="OMA" id="YRWIQDG"/>
<reference evidence="3" key="1">
    <citation type="journal article" date="2011" name="Genome Biol.">
        <title>Comparative and functional genomics provide insights into the pathogenicity of dermatophytic fungi.</title>
        <authorList>
            <person name="Burmester A."/>
            <person name="Shelest E."/>
            <person name="Gloeckner G."/>
            <person name="Heddergott C."/>
            <person name="Schindler S."/>
            <person name="Staib P."/>
            <person name="Heidel A."/>
            <person name="Felder M."/>
            <person name="Petzold A."/>
            <person name="Szafranski K."/>
            <person name="Feuermann M."/>
            <person name="Pedruzzi I."/>
            <person name="Priebe S."/>
            <person name="Groth M."/>
            <person name="Winkler R."/>
            <person name="Li W."/>
            <person name="Kniemeyer O."/>
            <person name="Schroeckh V."/>
            <person name="Hertweck C."/>
            <person name="Hube B."/>
            <person name="White T.C."/>
            <person name="Platzer M."/>
            <person name="Guthke R."/>
            <person name="Heitman J."/>
            <person name="Woestemeyer J."/>
            <person name="Zipfel P.F."/>
            <person name="Monod M."/>
            <person name="Brakhage A.A."/>
        </authorList>
    </citation>
    <scope>NUCLEOTIDE SEQUENCE [LARGE SCALE GENOMIC DNA]</scope>
    <source>
        <strain evidence="3">ATCC MYA-4681 / CBS 112371</strain>
    </source>
</reference>
<name>D4B3C6_ARTBC</name>